<dbReference type="NCBIfam" id="TIGR03696">
    <property type="entry name" value="Rhs_assc_core"/>
    <property type="match status" value="1"/>
</dbReference>
<evidence type="ECO:0000256" key="1">
    <source>
        <dbReference type="SAM" id="MobiDB-lite"/>
    </source>
</evidence>
<dbReference type="Gene3D" id="2.180.10.10">
    <property type="entry name" value="RHS repeat-associated core"/>
    <property type="match status" value="1"/>
</dbReference>
<dbReference type="InterPro" id="IPR022385">
    <property type="entry name" value="Rhs_assc_core"/>
</dbReference>
<gene>
    <name evidence="2" type="ORF">GCM10011506_47890</name>
</gene>
<feature type="compositionally biased region" description="Low complexity" evidence="1">
    <location>
        <begin position="266"/>
        <end position="280"/>
    </location>
</feature>
<protein>
    <recommendedName>
        <fullName evidence="4">RHS repeat-associated core domain-containing protein</fullName>
    </recommendedName>
</protein>
<evidence type="ECO:0008006" key="4">
    <source>
        <dbReference type="Google" id="ProtNLM"/>
    </source>
</evidence>
<feature type="compositionally biased region" description="Polar residues" evidence="1">
    <location>
        <begin position="281"/>
        <end position="296"/>
    </location>
</feature>
<dbReference type="EMBL" id="BMEC01000030">
    <property type="protein sequence ID" value="GGC56637.1"/>
    <property type="molecule type" value="Genomic_DNA"/>
</dbReference>
<feature type="region of interest" description="Disordered" evidence="1">
    <location>
        <begin position="261"/>
        <end position="296"/>
    </location>
</feature>
<accession>A0ABQ1N7N0</accession>
<comment type="caution">
    <text evidence="2">The sequence shown here is derived from an EMBL/GenBank/DDBJ whole genome shotgun (WGS) entry which is preliminary data.</text>
</comment>
<dbReference type="Proteomes" id="UP000636010">
    <property type="component" value="Unassembled WGS sequence"/>
</dbReference>
<proteinExistence type="predicted"/>
<reference evidence="3" key="1">
    <citation type="journal article" date="2019" name="Int. J. Syst. Evol. Microbiol.">
        <title>The Global Catalogue of Microorganisms (GCM) 10K type strain sequencing project: providing services to taxonomists for standard genome sequencing and annotation.</title>
        <authorList>
            <consortium name="The Broad Institute Genomics Platform"/>
            <consortium name="The Broad Institute Genome Sequencing Center for Infectious Disease"/>
            <person name="Wu L."/>
            <person name="Ma J."/>
        </authorList>
    </citation>
    <scope>NUCLEOTIDE SEQUENCE [LARGE SCALE GENOMIC DNA]</scope>
    <source>
        <strain evidence="3">CGMCC 1.10832</strain>
    </source>
</reference>
<dbReference type="RefSeq" id="WP_188467899.1">
    <property type="nucleotide sequence ID" value="NZ_BAABHU010000030.1"/>
</dbReference>
<evidence type="ECO:0000313" key="3">
    <source>
        <dbReference type="Proteomes" id="UP000636010"/>
    </source>
</evidence>
<name>A0ABQ1N7N0_9BACT</name>
<sequence>MGCLKLYDQEAGEGIGKTAFFSGESLKKKEGTLKNRYNYYPFGLTFNSYQRSYSKENNFKYNGIERDPILDMDMAFFRSYDPALGRWWQIDPIIKHHESPYAWVTNNPLSFNDFLGADSTQRANAVAKAEEYVAKNPGGSYELGAKGSPGQNVDCSGLVTGCVVAGGEPDPNSGNSNGVTNIAENTTAVEESDVEPGNIVILNDKKHTGLITEVVRDKDGNITTLKMIDSGGSEGPRNTTLIDGGKNKYYGNRIVGYRKFDTKPDAQTGSSSQNSQAGASIYTSRPITVPRSTNTVTNSESMFDGLVRKFNSFINELDRQISN</sequence>
<organism evidence="2 3">
    <name type="scientific">Marivirga lumbricoides</name>
    <dbReference type="NCBI Taxonomy" id="1046115"/>
    <lineage>
        <taxon>Bacteria</taxon>
        <taxon>Pseudomonadati</taxon>
        <taxon>Bacteroidota</taxon>
        <taxon>Cytophagia</taxon>
        <taxon>Cytophagales</taxon>
        <taxon>Marivirgaceae</taxon>
        <taxon>Marivirga</taxon>
    </lineage>
</organism>
<dbReference type="Gene3D" id="3.90.1720.10">
    <property type="entry name" value="endopeptidase domain like (from Nostoc punctiforme)"/>
    <property type="match status" value="1"/>
</dbReference>
<keyword evidence="3" id="KW-1185">Reference proteome</keyword>
<evidence type="ECO:0000313" key="2">
    <source>
        <dbReference type="EMBL" id="GGC56637.1"/>
    </source>
</evidence>